<protein>
    <submittedName>
        <fullName evidence="3">Helix-turn-helix domain-containing protein</fullName>
    </submittedName>
</protein>
<feature type="region of interest" description="Disordered" evidence="1">
    <location>
        <begin position="94"/>
        <end position="114"/>
    </location>
</feature>
<accession>A0A633ICX6</accession>
<evidence type="ECO:0000313" key="3">
    <source>
        <dbReference type="EMBL" id="EDH2517151.1"/>
    </source>
</evidence>
<dbReference type="InterPro" id="IPR010982">
    <property type="entry name" value="Lambda_DNA-bd_dom_sf"/>
</dbReference>
<dbReference type="AlphaFoldDB" id="A0A633ICX6"/>
<dbReference type="Pfam" id="PF01381">
    <property type="entry name" value="HTH_3"/>
    <property type="match status" value="1"/>
</dbReference>
<dbReference type="SUPFAM" id="SSF47413">
    <property type="entry name" value="lambda repressor-like DNA-binding domains"/>
    <property type="match status" value="1"/>
</dbReference>
<reference evidence="3" key="1">
    <citation type="submission" date="2019-10" db="EMBL/GenBank/DDBJ databases">
        <authorList>
            <consortium name="PulseNet: The National Subtyping Network for Foodborne Disease Surveillance"/>
            <person name="Tarr C.L."/>
            <person name="Trees E."/>
            <person name="Katz L.S."/>
            <person name="Carleton-Romer H.A."/>
            <person name="Stroika S."/>
            <person name="Kucerova Z."/>
            <person name="Roache K.F."/>
            <person name="Sabol A.L."/>
            <person name="Besser J."/>
            <person name="Gerner-Smidt P."/>
        </authorList>
    </citation>
    <scope>NUCLEOTIDE SEQUENCE [LARGE SCALE GENOMIC DNA]</scope>
    <source>
        <strain evidence="3">PNUSAS109563</strain>
    </source>
</reference>
<gene>
    <name evidence="3" type="ORF">GC609_18260</name>
</gene>
<organism evidence="3">
    <name type="scientific">Salmonella enterica</name>
    <name type="common">Salmonella choleraesuis</name>
    <dbReference type="NCBI Taxonomy" id="28901"/>
    <lineage>
        <taxon>Bacteria</taxon>
        <taxon>Pseudomonadati</taxon>
        <taxon>Pseudomonadota</taxon>
        <taxon>Gammaproteobacteria</taxon>
        <taxon>Enterobacterales</taxon>
        <taxon>Enterobacteriaceae</taxon>
        <taxon>Salmonella</taxon>
    </lineage>
</organism>
<dbReference type="PROSITE" id="PS50943">
    <property type="entry name" value="HTH_CROC1"/>
    <property type="match status" value="1"/>
</dbReference>
<dbReference type="Gene3D" id="1.10.260.40">
    <property type="entry name" value="lambda repressor-like DNA-binding domains"/>
    <property type="match status" value="1"/>
</dbReference>
<dbReference type="GO" id="GO:0003677">
    <property type="term" value="F:DNA binding"/>
    <property type="evidence" value="ECO:0007669"/>
    <property type="project" value="InterPro"/>
</dbReference>
<feature type="domain" description="HTH cro/C1-type" evidence="2">
    <location>
        <begin position="13"/>
        <end position="56"/>
    </location>
</feature>
<name>A0A633ICX6_SALER</name>
<dbReference type="CDD" id="cd00093">
    <property type="entry name" value="HTH_XRE"/>
    <property type="match status" value="1"/>
</dbReference>
<sequence length="114" mass="12682">MNSDCFSSKSSNIKQIRLAEHLTQQQFSDLTGVSYGFLKQYESGHKPARSDIAVRVLQCNLFEKYTMWLLHGKTFPHAGQIAPVLSLDGSIQSEGNQASIETPLKSPRSRRNAG</sequence>
<dbReference type="EMBL" id="AAMGXV010000007">
    <property type="protein sequence ID" value="EDH2517151.1"/>
    <property type="molecule type" value="Genomic_DNA"/>
</dbReference>
<dbReference type="SMART" id="SM00530">
    <property type="entry name" value="HTH_XRE"/>
    <property type="match status" value="1"/>
</dbReference>
<dbReference type="Proteomes" id="UP000839618">
    <property type="component" value="Unassembled WGS sequence"/>
</dbReference>
<evidence type="ECO:0000259" key="2">
    <source>
        <dbReference type="PROSITE" id="PS50943"/>
    </source>
</evidence>
<proteinExistence type="predicted"/>
<evidence type="ECO:0000256" key="1">
    <source>
        <dbReference type="SAM" id="MobiDB-lite"/>
    </source>
</evidence>
<comment type="caution">
    <text evidence="3">The sequence shown here is derived from an EMBL/GenBank/DDBJ whole genome shotgun (WGS) entry which is preliminary data.</text>
</comment>
<dbReference type="InterPro" id="IPR001387">
    <property type="entry name" value="Cro/C1-type_HTH"/>
</dbReference>